<dbReference type="AlphaFoldDB" id="A0A8T4L6U8"/>
<evidence type="ECO:0000313" key="4">
    <source>
        <dbReference type="Proteomes" id="UP000678237"/>
    </source>
</evidence>
<comment type="caution">
    <text evidence="3">The sequence shown here is derived from an EMBL/GenBank/DDBJ whole genome shotgun (WGS) entry which is preliminary data.</text>
</comment>
<reference evidence="3" key="2">
    <citation type="submission" date="2021-05" db="EMBL/GenBank/DDBJ databases">
        <title>Protein family content uncovers lineage relationships and bacterial pathway maintenance mechanisms in DPANN archaea.</title>
        <authorList>
            <person name="Castelle C.J."/>
            <person name="Meheust R."/>
            <person name="Jaffe A.L."/>
            <person name="Seitz K."/>
            <person name="Gong X."/>
            <person name="Baker B.J."/>
            <person name="Banfield J.F."/>
        </authorList>
    </citation>
    <scope>NUCLEOTIDE SEQUENCE</scope>
    <source>
        <strain evidence="3">RIFCSPLOWO2_01_FULL_58_19</strain>
    </source>
</reference>
<dbReference type="InterPro" id="IPR025098">
    <property type="entry name" value="DUF4013"/>
</dbReference>
<keyword evidence="2" id="KW-0812">Transmembrane</keyword>
<feature type="transmembrane region" description="Helical" evidence="2">
    <location>
        <begin position="147"/>
        <end position="166"/>
    </location>
</feature>
<dbReference type="InterPro" id="IPR028974">
    <property type="entry name" value="TSP_type-3_rpt"/>
</dbReference>
<protein>
    <submittedName>
        <fullName evidence="3">DUF4013 domain-containing protein</fullName>
    </submittedName>
</protein>
<evidence type="ECO:0000256" key="1">
    <source>
        <dbReference type="SAM" id="MobiDB-lite"/>
    </source>
</evidence>
<organism evidence="3 4">
    <name type="scientific">Candidatus Iainarchaeum sp</name>
    <dbReference type="NCBI Taxonomy" id="3101447"/>
    <lineage>
        <taxon>Archaea</taxon>
        <taxon>Candidatus Iainarchaeota</taxon>
        <taxon>Candidatus Iainarchaeia</taxon>
        <taxon>Candidatus Iainarchaeales</taxon>
        <taxon>Candidatus Iainarchaeaceae</taxon>
        <taxon>Candidatus Iainarchaeum</taxon>
    </lineage>
</organism>
<dbReference type="Proteomes" id="UP000678237">
    <property type="component" value="Unassembled WGS sequence"/>
</dbReference>
<feature type="transmembrane region" description="Helical" evidence="2">
    <location>
        <begin position="70"/>
        <end position="93"/>
    </location>
</feature>
<dbReference type="GO" id="GO:0005509">
    <property type="term" value="F:calcium ion binding"/>
    <property type="evidence" value="ECO:0007669"/>
    <property type="project" value="InterPro"/>
</dbReference>
<evidence type="ECO:0000256" key="2">
    <source>
        <dbReference type="SAM" id="Phobius"/>
    </source>
</evidence>
<gene>
    <name evidence="3" type="ORF">J4203_03945</name>
</gene>
<sequence>MAWTDLFAEIKAHPKRFLAAFLVGMVPVLNLLSWGYAHRVLQETSRQRKPTLPAFEPSVELWLTGLKVGLLLFLYNLVPGLLQFVLAVLAAWINSPLAALLVLLVSIVLSFAAMMVFFIAWKRFAATDSFKQGLRWQSFLSEALERGFLWLSVKLTVFAVLVLVVARMLGLFGLLPLAGLFLFLLVAAMALGLRQKMSFEKISIPTPPKRGGPGQKGLGQPGLGRKGLLVLGLVLLLVGEFAFVGSHMEPIQSQTQKKIGVELWSVKLIAPSFWQWLWLSEEELSLTTRVNETQHDHGWQSNAFQLDKSANASWDPLGTSGYFSFSKPKPPIYSHLQCHYLDDPTDGCFEVKNSSIGITWKFMQKLFELLAGQILKTLTGQITPGGIAIDFLVGLVTDQISGFLGLDAGILDGLTGAGKSSAGSVQAAGTSEAINAGMEALGKATEEGAGMLGQSRLGKAVTSALEKQFGKGTGGKIGLNITLGALTDILVKIISELIFGLIPKTTTVLASGCANLATESKVGLSGDYTGYVLTLAREETTDIQCEEKIVPPTTGTIYIPPDGTGKTGGDPWREPPPIPPPEPPPVTPLPPTTPGTPGGAKKCTSEKDCYDLDQYYCSGLVAHADMGQCIKGECRVLKQSRDCDDKKDSTEDLCEASKTDVKCINRPRCGNGKQDSGENCSNCSKDVKCAAGQYCEAGVCKEPPCKDHGGDTDGDGTCDDVDNCKDIPNDQRDLDGDGTGDVCDEAPIDCGGWAAENGHESFSSGWTSPGTEEAAKDFCIRKMWEGVDKPVCYTTCLKVFINAYMTPNNVFTCCARYVTRIACDDCPGQHPNCHPCGEDYDSWIGGGPVVEGGS</sequence>
<reference evidence="3" key="1">
    <citation type="submission" date="2021-03" db="EMBL/GenBank/DDBJ databases">
        <authorList>
            <person name="Jaffe A."/>
        </authorList>
    </citation>
    <scope>NUCLEOTIDE SEQUENCE</scope>
    <source>
        <strain evidence="3">RIFCSPLOWO2_01_FULL_58_19</strain>
    </source>
</reference>
<feature type="transmembrane region" description="Helical" evidence="2">
    <location>
        <begin position="17"/>
        <end position="37"/>
    </location>
</feature>
<proteinExistence type="predicted"/>
<feature type="transmembrane region" description="Helical" evidence="2">
    <location>
        <begin position="172"/>
        <end position="193"/>
    </location>
</feature>
<dbReference type="Pfam" id="PF13197">
    <property type="entry name" value="DUF4013"/>
    <property type="match status" value="1"/>
</dbReference>
<accession>A0A8T4L6U8</accession>
<keyword evidence="2" id="KW-1133">Transmembrane helix</keyword>
<feature type="transmembrane region" description="Helical" evidence="2">
    <location>
        <begin position="99"/>
        <end position="121"/>
    </location>
</feature>
<evidence type="ECO:0000313" key="3">
    <source>
        <dbReference type="EMBL" id="MBS3062998.1"/>
    </source>
</evidence>
<dbReference type="EMBL" id="JAGVWE010000003">
    <property type="protein sequence ID" value="MBS3062998.1"/>
    <property type="molecule type" value="Genomic_DNA"/>
</dbReference>
<name>A0A8T4L6U8_9ARCH</name>
<keyword evidence="2" id="KW-0472">Membrane</keyword>
<feature type="region of interest" description="Disordered" evidence="1">
    <location>
        <begin position="554"/>
        <end position="600"/>
    </location>
</feature>
<dbReference type="Gene3D" id="4.10.1080.10">
    <property type="entry name" value="TSP type-3 repeat"/>
    <property type="match status" value="1"/>
</dbReference>
<feature type="compositionally biased region" description="Pro residues" evidence="1">
    <location>
        <begin position="574"/>
        <end position="594"/>
    </location>
</feature>